<dbReference type="Proteomes" id="UP000298652">
    <property type="component" value="Chromosome 3"/>
</dbReference>
<evidence type="ECO:0000313" key="2">
    <source>
        <dbReference type="EMBL" id="TKW28907.1"/>
    </source>
</evidence>
<organism evidence="2 3">
    <name type="scientific">Setaria viridis</name>
    <name type="common">Green bristlegrass</name>
    <name type="synonym">Setaria italica subsp. viridis</name>
    <dbReference type="NCBI Taxonomy" id="4556"/>
    <lineage>
        <taxon>Eukaryota</taxon>
        <taxon>Viridiplantae</taxon>
        <taxon>Streptophyta</taxon>
        <taxon>Embryophyta</taxon>
        <taxon>Tracheophyta</taxon>
        <taxon>Spermatophyta</taxon>
        <taxon>Magnoliopsida</taxon>
        <taxon>Liliopsida</taxon>
        <taxon>Poales</taxon>
        <taxon>Poaceae</taxon>
        <taxon>PACMAD clade</taxon>
        <taxon>Panicoideae</taxon>
        <taxon>Panicodae</taxon>
        <taxon>Paniceae</taxon>
        <taxon>Cenchrinae</taxon>
        <taxon>Setaria</taxon>
    </lineage>
</organism>
<keyword evidence="3" id="KW-1185">Reference proteome</keyword>
<protein>
    <submittedName>
        <fullName evidence="2">Uncharacterized protein</fullName>
    </submittedName>
</protein>
<dbReference type="Gramene" id="TKW28907">
    <property type="protein sequence ID" value="TKW28907"/>
    <property type="gene ID" value="SEVIR_3G360000v2"/>
</dbReference>
<accession>A0A4U6VVK0</accession>
<name>A0A4U6VVK0_SETVI</name>
<evidence type="ECO:0000313" key="3">
    <source>
        <dbReference type="Proteomes" id="UP000298652"/>
    </source>
</evidence>
<reference evidence="2" key="1">
    <citation type="submission" date="2019-03" db="EMBL/GenBank/DDBJ databases">
        <title>WGS assembly of Setaria viridis.</title>
        <authorList>
            <person name="Huang P."/>
            <person name="Jenkins J."/>
            <person name="Grimwood J."/>
            <person name="Barry K."/>
            <person name="Healey A."/>
            <person name="Mamidi S."/>
            <person name="Sreedasyam A."/>
            <person name="Shu S."/>
            <person name="Feldman M."/>
            <person name="Wu J."/>
            <person name="Yu Y."/>
            <person name="Chen C."/>
            <person name="Johnson J."/>
            <person name="Rokhsar D."/>
            <person name="Baxter I."/>
            <person name="Schmutz J."/>
            <person name="Brutnell T."/>
            <person name="Kellogg E."/>
        </authorList>
    </citation>
    <scope>NUCLEOTIDE SEQUENCE [LARGE SCALE GENOMIC DNA]</scope>
</reference>
<proteinExistence type="predicted"/>
<dbReference type="AlphaFoldDB" id="A0A4U6VVK0"/>
<evidence type="ECO:0000256" key="1">
    <source>
        <dbReference type="SAM" id="MobiDB-lite"/>
    </source>
</evidence>
<sequence>MWRHSTPTIRLCASASTSQQPDSAMTPLPRCVHRHHHCQSPRLRARAAPPPLRHLPAGGTGSTNQSRSHISDDLRHFVYWSESSDGRWMFKINLSSIFFLFKKTYVLKYFYLFMYECFFISVREFIERTINSSTFLNS</sequence>
<dbReference type="EMBL" id="CM016554">
    <property type="protein sequence ID" value="TKW28907.1"/>
    <property type="molecule type" value="Genomic_DNA"/>
</dbReference>
<gene>
    <name evidence="2" type="ORF">SEVIR_3G360000v2</name>
</gene>
<feature type="region of interest" description="Disordered" evidence="1">
    <location>
        <begin position="42"/>
        <end position="68"/>
    </location>
</feature>